<dbReference type="InterPro" id="IPR048720">
    <property type="entry name" value="PROPPIN"/>
</dbReference>
<dbReference type="GO" id="GO:0005737">
    <property type="term" value="C:cytoplasm"/>
    <property type="evidence" value="ECO:0007669"/>
    <property type="project" value="UniProtKB-ARBA"/>
</dbReference>
<gene>
    <name evidence="4" type="ORF">GMRT_13839</name>
</gene>
<dbReference type="Proteomes" id="UP000315496">
    <property type="component" value="Chromosome 4"/>
</dbReference>
<dbReference type="SMART" id="SM00320">
    <property type="entry name" value="WD40"/>
    <property type="match status" value="2"/>
</dbReference>
<evidence type="ECO:0000313" key="4">
    <source>
        <dbReference type="EMBL" id="TNJ27330.1"/>
    </source>
</evidence>
<evidence type="ECO:0000256" key="3">
    <source>
        <dbReference type="ARBA" id="ARBA00025740"/>
    </source>
</evidence>
<keyword evidence="5" id="KW-1185">Reference proteome</keyword>
<keyword evidence="2" id="KW-0677">Repeat</keyword>
<evidence type="ECO:0000256" key="2">
    <source>
        <dbReference type="ARBA" id="ARBA00022737"/>
    </source>
</evidence>
<dbReference type="SUPFAM" id="SSF50978">
    <property type="entry name" value="WD40 repeat-like"/>
    <property type="match status" value="1"/>
</dbReference>
<dbReference type="AlphaFoldDB" id="A0A4Z1SNX5"/>
<dbReference type="InterPro" id="IPR036322">
    <property type="entry name" value="WD40_repeat_dom_sf"/>
</dbReference>
<comment type="caution">
    <text evidence="4">The sequence shown here is derived from an EMBL/GenBank/DDBJ whole genome shotgun (WGS) entry which is preliminary data.</text>
</comment>
<dbReference type="Gene3D" id="2.130.10.10">
    <property type="entry name" value="YVTN repeat-like/Quinoprotein amine dehydrogenase"/>
    <property type="match status" value="1"/>
</dbReference>
<organism evidence="4 5">
    <name type="scientific">Giardia muris</name>
    <dbReference type="NCBI Taxonomy" id="5742"/>
    <lineage>
        <taxon>Eukaryota</taxon>
        <taxon>Metamonada</taxon>
        <taxon>Diplomonadida</taxon>
        <taxon>Hexamitidae</taxon>
        <taxon>Giardiinae</taxon>
        <taxon>Giardia</taxon>
    </lineage>
</organism>
<keyword evidence="1" id="KW-0853">WD repeat</keyword>
<proteinExistence type="inferred from homology"/>
<dbReference type="EMBL" id="VDLU01000004">
    <property type="protein sequence ID" value="TNJ27330.1"/>
    <property type="molecule type" value="Genomic_DNA"/>
</dbReference>
<evidence type="ECO:0000313" key="5">
    <source>
        <dbReference type="Proteomes" id="UP000315496"/>
    </source>
</evidence>
<dbReference type="InterPro" id="IPR001680">
    <property type="entry name" value="WD40_rpt"/>
</dbReference>
<dbReference type="VEuPathDB" id="GiardiaDB:GMRT_13839"/>
<dbReference type="OrthoDB" id="1667587at2759"/>
<protein>
    <submittedName>
        <fullName evidence="4">WD40 repeat protein</fullName>
    </submittedName>
</protein>
<reference evidence="4 5" key="1">
    <citation type="submission" date="2019-05" db="EMBL/GenBank/DDBJ databases">
        <title>The compact genome of Giardia muris reveals important steps in the evolution of intestinal protozoan parasites.</title>
        <authorList>
            <person name="Xu F."/>
            <person name="Jimenez-Gonzalez A."/>
            <person name="Einarsson E."/>
            <person name="Astvaldsson A."/>
            <person name="Peirasmaki D."/>
            <person name="Eckmann L."/>
            <person name="Andersson J.O."/>
            <person name="Svard S.G."/>
            <person name="Jerlstrom-Hultqvist J."/>
        </authorList>
    </citation>
    <scope>NUCLEOTIDE SEQUENCE [LARGE SCALE GENOMIC DNA]</scope>
    <source>
        <strain evidence="4 5">Roberts-Thomson</strain>
    </source>
</reference>
<accession>A0A4Z1SNX5</accession>
<dbReference type="InterPro" id="IPR015943">
    <property type="entry name" value="WD40/YVTN_repeat-like_dom_sf"/>
</dbReference>
<comment type="similarity">
    <text evidence="3">Belongs to the WD repeat PROPPIN family.</text>
</comment>
<name>A0A4Z1SNX5_GIAMU</name>
<sequence>MVVSSPLSSLSPTTNGRFLAVGRDHGYSVYLLTPLREVCRRTLPNTIGVRLISVGAETPLVALVGCSTKDWRRQSVEGQVPTVGKLKHSGPADVFGPNEVYLLNDATGEVLARLMYEGAVRSIQLSEWHLFVITDTSVHCHALESLTHLVSFPITGHVQCHAVSGGRFIVATTTNTPGELSIRTCQLDPDMPLEPPAIKERCIVAHRTPVSCFALSADGLLVATVSDHGTLIRVFDVASGVEVGLCRRGHSAATVTSLGFNQGANRLLCHSTNGTVHVFDVEGCKNVRVQGGEGRSKLRELRSFAKYHLPAPEARLRAHLLVLPTVFFLILENGCIHEVGYSSAGDCTVRSVTTLG</sequence>
<evidence type="ECO:0000256" key="1">
    <source>
        <dbReference type="ARBA" id="ARBA00022574"/>
    </source>
</evidence>
<dbReference type="PANTHER" id="PTHR11227">
    <property type="entry name" value="WD-REPEAT PROTEIN INTERACTING WITH PHOSPHOINOSIDES WIPI -RELATED"/>
    <property type="match status" value="1"/>
</dbReference>
<dbReference type="Pfam" id="PF21032">
    <property type="entry name" value="PROPPIN"/>
    <property type="match status" value="1"/>
</dbReference>